<dbReference type="EMBL" id="JAQQAF010000003">
    <property type="protein sequence ID" value="KAJ8499058.1"/>
    <property type="molecule type" value="Genomic_DNA"/>
</dbReference>
<proteinExistence type="predicted"/>
<protein>
    <submittedName>
        <fullName evidence="1">Uncharacterized protein</fullName>
    </submittedName>
</protein>
<reference evidence="1 2" key="1">
    <citation type="submission" date="2022-12" db="EMBL/GenBank/DDBJ databases">
        <title>Chromosome-scale assembly of the Ensete ventricosum genome.</title>
        <authorList>
            <person name="Dussert Y."/>
            <person name="Stocks J."/>
            <person name="Wendawek A."/>
            <person name="Woldeyes F."/>
            <person name="Nichols R.A."/>
            <person name="Borrell J.S."/>
        </authorList>
    </citation>
    <scope>NUCLEOTIDE SEQUENCE [LARGE SCALE GENOMIC DNA]</scope>
    <source>
        <strain evidence="2">cv. Maze</strain>
        <tissue evidence="1">Seeds</tissue>
    </source>
</reference>
<evidence type="ECO:0000313" key="1">
    <source>
        <dbReference type="EMBL" id="KAJ8499058.1"/>
    </source>
</evidence>
<accession>A0AAV8R5J7</accession>
<sequence>MLGPFPTYSWQEHFSCAAKHHNLGEKMEPCIHLNMHLGDDIQNLGQKESFSLLRGDEFFSCSFFLMLK</sequence>
<name>A0AAV8R5J7_ENSVE</name>
<comment type="caution">
    <text evidence="1">The sequence shown here is derived from an EMBL/GenBank/DDBJ whole genome shotgun (WGS) entry which is preliminary data.</text>
</comment>
<organism evidence="1 2">
    <name type="scientific">Ensete ventricosum</name>
    <name type="common">Abyssinian banana</name>
    <name type="synonym">Musa ensete</name>
    <dbReference type="NCBI Taxonomy" id="4639"/>
    <lineage>
        <taxon>Eukaryota</taxon>
        <taxon>Viridiplantae</taxon>
        <taxon>Streptophyta</taxon>
        <taxon>Embryophyta</taxon>
        <taxon>Tracheophyta</taxon>
        <taxon>Spermatophyta</taxon>
        <taxon>Magnoliopsida</taxon>
        <taxon>Liliopsida</taxon>
        <taxon>Zingiberales</taxon>
        <taxon>Musaceae</taxon>
        <taxon>Ensete</taxon>
    </lineage>
</organism>
<gene>
    <name evidence="1" type="ORF">OPV22_009610</name>
</gene>
<keyword evidence="2" id="KW-1185">Reference proteome</keyword>
<dbReference type="AlphaFoldDB" id="A0AAV8R5J7"/>
<evidence type="ECO:0000313" key="2">
    <source>
        <dbReference type="Proteomes" id="UP001222027"/>
    </source>
</evidence>
<dbReference type="Proteomes" id="UP001222027">
    <property type="component" value="Unassembled WGS sequence"/>
</dbReference>